<feature type="domain" description="VOC" evidence="1">
    <location>
        <begin position="5"/>
        <end position="115"/>
    </location>
</feature>
<sequence length="116" mass="12811">MSHHHINYIELAARDLAATEAFFTQVFNWQFTHYGPEYSAFSDSGLAGGFYKADLHAQASKGSALVVIYSDHLEATQTAVEQAGGKISKAIFDFPGGRRFHFIEPSGNELAVWSQQ</sequence>
<name>A0A5S3V5Y1_9GAMM</name>
<gene>
    <name evidence="2" type="ORF">CWC19_15480</name>
    <name evidence="3" type="ORF">CWC20_15275</name>
</gene>
<accession>A0A5S3V5Y1</accession>
<protein>
    <submittedName>
        <fullName evidence="2">Glyoxalase</fullName>
    </submittedName>
</protein>
<comment type="caution">
    <text evidence="2">The sequence shown here is derived from an EMBL/GenBank/DDBJ whole genome shotgun (WGS) entry which is preliminary data.</text>
</comment>
<reference evidence="2" key="3">
    <citation type="submission" date="2019-09" db="EMBL/GenBank/DDBJ databases">
        <title>Co-occurence of chitin degradation, pigmentation and bioactivity in marine Pseudoalteromonas.</title>
        <authorList>
            <person name="Sonnenschein E.C."/>
            <person name="Bech P.K."/>
        </authorList>
    </citation>
    <scope>NUCLEOTIDE SEQUENCE</scope>
    <source>
        <strain evidence="2">S3790</strain>
        <strain evidence="3 4">S3895</strain>
    </source>
</reference>
<reference evidence="5" key="2">
    <citation type="submission" date="2019-06" db="EMBL/GenBank/DDBJ databases">
        <title>Co-occurence of chitin degradation, pigmentation and bioactivity in marine Pseudoalteromonas.</title>
        <authorList>
            <person name="Sonnenschein E.C."/>
            <person name="Bech P.K."/>
        </authorList>
    </citation>
    <scope>NUCLEOTIDE SEQUENCE [LARGE SCALE GENOMIC DNA]</scope>
    <source>
        <strain evidence="5">S3790</strain>
    </source>
</reference>
<dbReference type="RefSeq" id="WP_138592698.1">
    <property type="nucleotide sequence ID" value="NZ_PNBW01000079.1"/>
</dbReference>
<evidence type="ECO:0000313" key="3">
    <source>
        <dbReference type="EMBL" id="TMO72425.1"/>
    </source>
</evidence>
<dbReference type="OrthoDB" id="9792323at2"/>
<dbReference type="PANTHER" id="PTHR33993:SF1">
    <property type="entry name" value="GLYOXALASE FAMILY PROTEIN"/>
    <property type="match status" value="1"/>
</dbReference>
<dbReference type="InterPro" id="IPR004360">
    <property type="entry name" value="Glyas_Fos-R_dOase_dom"/>
</dbReference>
<evidence type="ECO:0000313" key="4">
    <source>
        <dbReference type="Proteomes" id="UP000307164"/>
    </source>
</evidence>
<dbReference type="InterPro" id="IPR037523">
    <property type="entry name" value="VOC_core"/>
</dbReference>
<dbReference type="PANTHER" id="PTHR33993">
    <property type="entry name" value="GLYOXALASE-RELATED"/>
    <property type="match status" value="1"/>
</dbReference>
<reference evidence="2 5" key="1">
    <citation type="submission" date="2018-01" db="EMBL/GenBank/DDBJ databases">
        <authorList>
            <person name="Paulsen S."/>
            <person name="Gram L.K."/>
        </authorList>
    </citation>
    <scope>NUCLEOTIDE SEQUENCE [LARGE SCALE GENOMIC DNA]</scope>
    <source>
        <strain evidence="2 5">S3790</strain>
        <strain evidence="3">S3895</strain>
    </source>
</reference>
<dbReference type="EMBL" id="PNBW01000079">
    <property type="protein sequence ID" value="TMO72425.1"/>
    <property type="molecule type" value="Genomic_DNA"/>
</dbReference>
<dbReference type="EMBL" id="PNBX01000068">
    <property type="protein sequence ID" value="TMO66815.1"/>
    <property type="molecule type" value="Genomic_DNA"/>
</dbReference>
<organism evidence="2 5">
    <name type="scientific">Pseudoalteromonas aurantia</name>
    <dbReference type="NCBI Taxonomy" id="43654"/>
    <lineage>
        <taxon>Bacteria</taxon>
        <taxon>Pseudomonadati</taxon>
        <taxon>Pseudomonadota</taxon>
        <taxon>Gammaproteobacteria</taxon>
        <taxon>Alteromonadales</taxon>
        <taxon>Pseudoalteromonadaceae</taxon>
        <taxon>Pseudoalteromonas</taxon>
    </lineage>
</organism>
<dbReference type="SUPFAM" id="SSF54593">
    <property type="entry name" value="Glyoxalase/Bleomycin resistance protein/Dihydroxybiphenyl dioxygenase"/>
    <property type="match status" value="1"/>
</dbReference>
<dbReference type="Proteomes" id="UP000307217">
    <property type="component" value="Unassembled WGS sequence"/>
</dbReference>
<dbReference type="Proteomes" id="UP000307164">
    <property type="component" value="Unassembled WGS sequence"/>
</dbReference>
<proteinExistence type="predicted"/>
<dbReference type="Pfam" id="PF00903">
    <property type="entry name" value="Glyoxalase"/>
    <property type="match status" value="1"/>
</dbReference>
<evidence type="ECO:0000313" key="5">
    <source>
        <dbReference type="Proteomes" id="UP000307217"/>
    </source>
</evidence>
<evidence type="ECO:0000259" key="1">
    <source>
        <dbReference type="PROSITE" id="PS51819"/>
    </source>
</evidence>
<dbReference type="CDD" id="cd07247">
    <property type="entry name" value="SgaA_N_like"/>
    <property type="match status" value="1"/>
</dbReference>
<dbReference type="InterPro" id="IPR052164">
    <property type="entry name" value="Anthracycline_SecMetBiosynth"/>
</dbReference>
<dbReference type="InterPro" id="IPR029068">
    <property type="entry name" value="Glyas_Bleomycin-R_OHBP_Dase"/>
</dbReference>
<evidence type="ECO:0000313" key="2">
    <source>
        <dbReference type="EMBL" id="TMO66815.1"/>
    </source>
</evidence>
<keyword evidence="4" id="KW-1185">Reference proteome</keyword>
<dbReference type="Gene3D" id="3.10.180.10">
    <property type="entry name" value="2,3-Dihydroxybiphenyl 1,2-Dioxygenase, domain 1"/>
    <property type="match status" value="1"/>
</dbReference>
<dbReference type="AlphaFoldDB" id="A0A5S3V5Y1"/>
<dbReference type="PROSITE" id="PS51819">
    <property type="entry name" value="VOC"/>
    <property type="match status" value="1"/>
</dbReference>